<feature type="domain" description="Integrase catalytic" evidence="2">
    <location>
        <begin position="148"/>
        <end position="329"/>
    </location>
</feature>
<evidence type="ECO:0000256" key="1">
    <source>
        <dbReference type="SAM" id="MobiDB-lite"/>
    </source>
</evidence>
<dbReference type="NCBIfam" id="NF033577">
    <property type="entry name" value="transpos_IS481"/>
    <property type="match status" value="1"/>
</dbReference>
<dbReference type="GO" id="GO:0003676">
    <property type="term" value="F:nucleic acid binding"/>
    <property type="evidence" value="ECO:0007669"/>
    <property type="project" value="InterPro"/>
</dbReference>
<dbReference type="SUPFAM" id="SSF53098">
    <property type="entry name" value="Ribonuclease H-like"/>
    <property type="match status" value="1"/>
</dbReference>
<dbReference type="RefSeq" id="WP_075412580.1">
    <property type="nucleotide sequence ID" value="NZ_MSKK01000078.1"/>
</dbReference>
<accession>A0A1Q8V4L8</accession>
<protein>
    <submittedName>
        <fullName evidence="3">IS481 family transposase</fullName>
    </submittedName>
</protein>
<dbReference type="SUPFAM" id="SSF46689">
    <property type="entry name" value="Homeodomain-like"/>
    <property type="match status" value="1"/>
</dbReference>
<evidence type="ECO:0000313" key="3">
    <source>
        <dbReference type="EMBL" id="OLO43082.1"/>
    </source>
</evidence>
<dbReference type="Proteomes" id="UP000186471">
    <property type="component" value="Unassembled WGS sequence"/>
</dbReference>
<proteinExistence type="predicted"/>
<dbReference type="Gene3D" id="3.30.420.10">
    <property type="entry name" value="Ribonuclease H-like superfamily/Ribonuclease H"/>
    <property type="match status" value="1"/>
</dbReference>
<dbReference type="GO" id="GO:0015074">
    <property type="term" value="P:DNA integration"/>
    <property type="evidence" value="ECO:0007669"/>
    <property type="project" value="InterPro"/>
</dbReference>
<dbReference type="OrthoDB" id="52928at2"/>
<name>A0A1Q8V4L8_9ACTO</name>
<dbReference type="InterPro" id="IPR012337">
    <property type="entry name" value="RNaseH-like_sf"/>
</dbReference>
<dbReference type="PROSITE" id="PS50994">
    <property type="entry name" value="INTEGRASE"/>
    <property type="match status" value="1"/>
</dbReference>
<sequence length="333" mass="38120">MTHANAPLTPEGRRRLAHLVVEEGWPVRRAAERFQVSPATASRWVGRYRAGQPLEDRSCRPHHGPGRLARRTERRIIALRFNRRWGPHRIAYHLGLARSTVGRILTRYNMPRLTEVDQATGLAVRRPPPVRYEKTSPGELVHLDIKKLGRIPDGGGWRAHGRGSAPALAADRAKTRTRRRGSPVGGYRYIHHAIDDYSRVVYSEILDDERKQTAAGFIQRANAFFKDLGITVQAVMTDNGACYRSRAFNQVLSAAGIKHRYTRPYRPQTNGKVERFNRTLAREWAYVHTYTSQTQREAAYQTWLHHYNHHRPHTALDGQTPASRVHNLTGKYN</sequence>
<dbReference type="Pfam" id="PF13565">
    <property type="entry name" value="HTH_32"/>
    <property type="match status" value="1"/>
</dbReference>
<dbReference type="PANTHER" id="PTHR35004:SF7">
    <property type="entry name" value="INTEGRASE PROTEIN"/>
    <property type="match status" value="1"/>
</dbReference>
<evidence type="ECO:0000313" key="4">
    <source>
        <dbReference type="Proteomes" id="UP000186471"/>
    </source>
</evidence>
<gene>
    <name evidence="3" type="ORF">BKH31_12780</name>
</gene>
<dbReference type="AlphaFoldDB" id="A0A1Q8V4L8"/>
<comment type="caution">
    <text evidence="3">The sequence shown here is derived from an EMBL/GenBank/DDBJ whole genome shotgun (WGS) entry which is preliminary data.</text>
</comment>
<feature type="region of interest" description="Disordered" evidence="1">
    <location>
        <begin position="155"/>
        <end position="182"/>
    </location>
</feature>
<dbReference type="InterPro" id="IPR001584">
    <property type="entry name" value="Integrase_cat-core"/>
</dbReference>
<dbReference type="PANTHER" id="PTHR35004">
    <property type="entry name" value="TRANSPOSASE RV3428C-RELATED"/>
    <property type="match status" value="1"/>
</dbReference>
<organism evidence="3 4">
    <name type="scientific">Actinomyces oris</name>
    <dbReference type="NCBI Taxonomy" id="544580"/>
    <lineage>
        <taxon>Bacteria</taxon>
        <taxon>Bacillati</taxon>
        <taxon>Actinomycetota</taxon>
        <taxon>Actinomycetes</taxon>
        <taxon>Actinomycetales</taxon>
        <taxon>Actinomycetaceae</taxon>
        <taxon>Actinomyces</taxon>
    </lineage>
</organism>
<dbReference type="EMBL" id="MSKK01000078">
    <property type="protein sequence ID" value="OLO43082.1"/>
    <property type="molecule type" value="Genomic_DNA"/>
</dbReference>
<reference evidence="3 4" key="1">
    <citation type="submission" date="2016-12" db="EMBL/GenBank/DDBJ databases">
        <title>Genomic comparison of strains in the 'Actinomyces naeslundii' group.</title>
        <authorList>
            <person name="Mughal S.R."/>
            <person name="Do T."/>
            <person name="Gilbert S.C."/>
            <person name="Witherden E.A."/>
            <person name="Didelot X."/>
            <person name="Beighton D."/>
        </authorList>
    </citation>
    <scope>NUCLEOTIDE SEQUENCE [LARGE SCALE GENOMIC DNA]</scope>
    <source>
        <strain evidence="3 4">R21091</strain>
    </source>
</reference>
<dbReference type="InterPro" id="IPR009057">
    <property type="entry name" value="Homeodomain-like_sf"/>
</dbReference>
<dbReference type="InterPro" id="IPR047656">
    <property type="entry name" value="IS481-like_transpos"/>
</dbReference>
<feature type="region of interest" description="Disordered" evidence="1">
    <location>
        <begin position="314"/>
        <end position="333"/>
    </location>
</feature>
<dbReference type="InterPro" id="IPR036397">
    <property type="entry name" value="RNaseH_sf"/>
</dbReference>
<evidence type="ECO:0000259" key="2">
    <source>
        <dbReference type="PROSITE" id="PS50994"/>
    </source>
</evidence>
<dbReference type="Pfam" id="PF13683">
    <property type="entry name" value="rve_3"/>
    <property type="match status" value="1"/>
</dbReference>